<dbReference type="EC" id="5.1.3.30" evidence="2"/>
<protein>
    <submittedName>
        <fullName evidence="2">D-psicose/D-tagatose/L-ribulose 3-epimerase</fullName>
        <ecNumber evidence="2">5.1.3.30</ecNumber>
        <ecNumber evidence="2">5.1.3.31</ecNumber>
    </submittedName>
</protein>
<keyword evidence="3" id="KW-1185">Reference proteome</keyword>
<keyword evidence="2" id="KW-0413">Isomerase</keyword>
<dbReference type="Proteomes" id="UP000549457">
    <property type="component" value="Unassembled WGS sequence"/>
</dbReference>
<organism evidence="2 3">
    <name type="scientific">Amaricoccus macauensis</name>
    <dbReference type="NCBI Taxonomy" id="57001"/>
    <lineage>
        <taxon>Bacteria</taxon>
        <taxon>Pseudomonadati</taxon>
        <taxon>Pseudomonadota</taxon>
        <taxon>Alphaproteobacteria</taxon>
        <taxon>Rhodobacterales</taxon>
        <taxon>Paracoccaceae</taxon>
        <taxon>Amaricoccus</taxon>
    </lineage>
</organism>
<evidence type="ECO:0000313" key="3">
    <source>
        <dbReference type="Proteomes" id="UP000549457"/>
    </source>
</evidence>
<dbReference type="GO" id="GO:0016853">
    <property type="term" value="F:isomerase activity"/>
    <property type="evidence" value="ECO:0007669"/>
    <property type="project" value="UniProtKB-KW"/>
</dbReference>
<dbReference type="EMBL" id="JACHFM010000001">
    <property type="protein sequence ID" value="MBB5221510.1"/>
    <property type="molecule type" value="Genomic_DNA"/>
</dbReference>
<dbReference type="Gene3D" id="3.20.20.150">
    <property type="entry name" value="Divalent-metal-dependent TIM barrel enzymes"/>
    <property type="match status" value="1"/>
</dbReference>
<accession>A0A840SL77</accession>
<name>A0A840SL77_9RHOB</name>
<sequence>MSDIRNKLGVHSFVWEHGWSRDQATSAINQTAKAGFDFIEAPSLDPSSIDPSVTAKLLEEAGIGIAFSMGLDFESDISSGDPEKEKRGKALLLDAVRVCRDCGGNSIGGILYSGFGKYYEQPTAHGIRRSADILREVAEEAAKSDINLCLEVVNRYETNICNTAAQGVEMCKLVGAPNVKVHLDVYHMNIEESDMASAIVDSAPYIGYFHTGDSHRGYLGSGSIDLQAAFRAIVRAKYTGPITFESFSSRVVGQPLEGILGIWRNLWEDGFDLATHALMYTKAQLKAAQEVERQAERSRLPI</sequence>
<dbReference type="InterPro" id="IPR036237">
    <property type="entry name" value="Xyl_isomerase-like_sf"/>
</dbReference>
<dbReference type="EC" id="5.1.3.31" evidence="2"/>
<evidence type="ECO:0000313" key="2">
    <source>
        <dbReference type="EMBL" id="MBB5221510.1"/>
    </source>
</evidence>
<dbReference type="InterPro" id="IPR050312">
    <property type="entry name" value="IolE/XylAMocC-like"/>
</dbReference>
<dbReference type="PANTHER" id="PTHR12110">
    <property type="entry name" value="HYDROXYPYRUVATE ISOMERASE"/>
    <property type="match status" value="1"/>
</dbReference>
<dbReference type="Pfam" id="PF01261">
    <property type="entry name" value="AP_endonuc_2"/>
    <property type="match status" value="1"/>
</dbReference>
<dbReference type="RefSeq" id="WP_184147867.1">
    <property type="nucleotide sequence ID" value="NZ_JACHFM010000001.1"/>
</dbReference>
<feature type="domain" description="Xylose isomerase-like TIM barrel" evidence="1">
    <location>
        <begin position="30"/>
        <end position="255"/>
    </location>
</feature>
<reference evidence="2 3" key="1">
    <citation type="submission" date="2020-08" db="EMBL/GenBank/DDBJ databases">
        <title>Genomic Encyclopedia of Type Strains, Phase IV (KMG-IV): sequencing the most valuable type-strain genomes for metagenomic binning, comparative biology and taxonomic classification.</title>
        <authorList>
            <person name="Goeker M."/>
        </authorList>
    </citation>
    <scope>NUCLEOTIDE SEQUENCE [LARGE SCALE GENOMIC DNA]</scope>
    <source>
        <strain evidence="2 3">DSM 101730</strain>
    </source>
</reference>
<dbReference type="AlphaFoldDB" id="A0A840SL77"/>
<proteinExistence type="predicted"/>
<evidence type="ECO:0000259" key="1">
    <source>
        <dbReference type="Pfam" id="PF01261"/>
    </source>
</evidence>
<dbReference type="SUPFAM" id="SSF51658">
    <property type="entry name" value="Xylose isomerase-like"/>
    <property type="match status" value="1"/>
</dbReference>
<dbReference type="InterPro" id="IPR013022">
    <property type="entry name" value="Xyl_isomerase-like_TIM-brl"/>
</dbReference>
<gene>
    <name evidence="2" type="ORF">HNP73_001431</name>
</gene>
<comment type="caution">
    <text evidence="2">The sequence shown here is derived from an EMBL/GenBank/DDBJ whole genome shotgun (WGS) entry which is preliminary data.</text>
</comment>
<dbReference type="PANTHER" id="PTHR12110:SF41">
    <property type="entry name" value="INOSOSE DEHYDRATASE"/>
    <property type="match status" value="1"/>
</dbReference>